<dbReference type="PANTHER" id="PTHR19443:SF16">
    <property type="entry name" value="HEXOKINASE TYPE 1-RELATED"/>
    <property type="match status" value="1"/>
</dbReference>
<name>A0A3E2B6V9_9FIRM</name>
<dbReference type="Gene3D" id="3.30.420.40">
    <property type="match status" value="1"/>
</dbReference>
<dbReference type="EMBL" id="QQRQ01000001">
    <property type="protein sequence ID" value="RFT07671.1"/>
    <property type="molecule type" value="Genomic_DNA"/>
</dbReference>
<comment type="pathway">
    <text evidence="1">Carbohydrate degradation.</text>
</comment>
<dbReference type="SUPFAM" id="SSF53067">
    <property type="entry name" value="Actin-like ATPase domain"/>
    <property type="match status" value="2"/>
</dbReference>
<dbReference type="PRINTS" id="PR00475">
    <property type="entry name" value="HEXOKINASE"/>
</dbReference>
<dbReference type="AlphaFoldDB" id="A0A3E2B6V9"/>
<dbReference type="GO" id="GO:0004340">
    <property type="term" value="F:glucokinase activity"/>
    <property type="evidence" value="ECO:0007669"/>
    <property type="project" value="TreeGrafter"/>
</dbReference>
<evidence type="ECO:0000259" key="10">
    <source>
        <dbReference type="Pfam" id="PF00349"/>
    </source>
</evidence>
<comment type="caution">
    <text evidence="12">The sequence shown here is derived from an EMBL/GenBank/DDBJ whole genome shotgun (WGS) entry which is preliminary data.</text>
</comment>
<evidence type="ECO:0000256" key="9">
    <source>
        <dbReference type="ARBA" id="ARBA00047905"/>
    </source>
</evidence>
<evidence type="ECO:0008006" key="14">
    <source>
        <dbReference type="Google" id="ProtNLM"/>
    </source>
</evidence>
<accession>A0A3E2B6V9</accession>
<dbReference type="UniPathway" id="UPA00109">
    <property type="reaction ID" value="UER00180"/>
</dbReference>
<keyword evidence="13" id="KW-1185">Reference proteome</keyword>
<dbReference type="InterPro" id="IPR022672">
    <property type="entry name" value="Hexokinase_N"/>
</dbReference>
<evidence type="ECO:0000256" key="7">
    <source>
        <dbReference type="ARBA" id="ARBA00022840"/>
    </source>
</evidence>
<evidence type="ECO:0000256" key="3">
    <source>
        <dbReference type="ARBA" id="ARBA00009225"/>
    </source>
</evidence>
<dbReference type="InterPro" id="IPR043129">
    <property type="entry name" value="ATPase_NBD"/>
</dbReference>
<dbReference type="Pfam" id="PF03727">
    <property type="entry name" value="Hexokinase_2"/>
    <property type="match status" value="1"/>
</dbReference>
<keyword evidence="5" id="KW-0547">Nucleotide-binding</keyword>
<dbReference type="OrthoDB" id="6383434at2"/>
<feature type="domain" description="Hexokinase N-terminal" evidence="10">
    <location>
        <begin position="16"/>
        <end position="194"/>
    </location>
</feature>
<evidence type="ECO:0000313" key="12">
    <source>
        <dbReference type="EMBL" id="RFT07671.1"/>
    </source>
</evidence>
<dbReference type="GO" id="GO:0006006">
    <property type="term" value="P:glucose metabolic process"/>
    <property type="evidence" value="ECO:0007669"/>
    <property type="project" value="TreeGrafter"/>
</dbReference>
<dbReference type="PROSITE" id="PS51748">
    <property type="entry name" value="HEXOKINASE_2"/>
    <property type="match status" value="1"/>
</dbReference>
<evidence type="ECO:0000256" key="8">
    <source>
        <dbReference type="ARBA" id="ARBA00023152"/>
    </source>
</evidence>
<keyword evidence="4" id="KW-0808">Transferase</keyword>
<dbReference type="Proteomes" id="UP000260649">
    <property type="component" value="Unassembled WGS sequence"/>
</dbReference>
<dbReference type="GO" id="GO:0008865">
    <property type="term" value="F:fructokinase activity"/>
    <property type="evidence" value="ECO:0007669"/>
    <property type="project" value="TreeGrafter"/>
</dbReference>
<feature type="domain" description="Hexokinase C-terminal" evidence="11">
    <location>
        <begin position="249"/>
        <end position="427"/>
    </location>
</feature>
<dbReference type="GeneID" id="97994227"/>
<evidence type="ECO:0000256" key="1">
    <source>
        <dbReference type="ARBA" id="ARBA00004921"/>
    </source>
</evidence>
<evidence type="ECO:0000256" key="6">
    <source>
        <dbReference type="ARBA" id="ARBA00022777"/>
    </source>
</evidence>
<sequence>MNAAVQQQLTNLLRANSMTPDTLDGSTLTQLFLSQMRISLYGGVASIPMFPTFLPPFGTLTENKPIAVAELDDQEIRVSLVTFSHGEAHFSDQDRFPIPGREYPAPWEDLIYAIGELTQPLLDRAQGLALCLPFPVVYDGKGDGTISRFPGSMTIHGFSEKPVLASLREELQSRGCPIPPMTLINESDAVLLAAGVQNPGQGRYLGVTWGSSIDVGFVAPGSIVLRWPGIPGDLTLFTGGFSQAQCVPFGLVDYSKDRDCYAPGLDLYLKMVSTDYLGEIFRLVMIKAAERKLLSFGCSRDILSLTQLDLETVLQFMADPQAGGTLAHFCREPEDREVALVVAQAALERAARLVCANLAAVIQFIGGGRDANAPVCLSLQGSAFSAPPLMAIFEAQVQAYLRDTLGLHVTLWQGDNALPVGTAAAALYRT</sequence>
<dbReference type="InterPro" id="IPR001312">
    <property type="entry name" value="Hexokinase"/>
</dbReference>
<gene>
    <name evidence="12" type="ORF">DV520_00580</name>
</gene>
<keyword evidence="6" id="KW-0418">Kinase</keyword>
<evidence type="ECO:0000313" key="13">
    <source>
        <dbReference type="Proteomes" id="UP000260649"/>
    </source>
</evidence>
<proteinExistence type="inferred from homology"/>
<dbReference type="GO" id="GO:0006096">
    <property type="term" value="P:glycolytic process"/>
    <property type="evidence" value="ECO:0007669"/>
    <property type="project" value="UniProtKB-UniPathway"/>
</dbReference>
<dbReference type="GO" id="GO:0005536">
    <property type="term" value="F:D-glucose binding"/>
    <property type="evidence" value="ECO:0007669"/>
    <property type="project" value="InterPro"/>
</dbReference>
<dbReference type="GO" id="GO:0005829">
    <property type="term" value="C:cytosol"/>
    <property type="evidence" value="ECO:0007669"/>
    <property type="project" value="TreeGrafter"/>
</dbReference>
<comment type="catalytic activity">
    <reaction evidence="9">
        <text>D-fructose + ATP = D-fructose 6-phosphate + ADP + H(+)</text>
        <dbReference type="Rhea" id="RHEA:16125"/>
        <dbReference type="ChEBI" id="CHEBI:15378"/>
        <dbReference type="ChEBI" id="CHEBI:30616"/>
        <dbReference type="ChEBI" id="CHEBI:37721"/>
        <dbReference type="ChEBI" id="CHEBI:61527"/>
        <dbReference type="ChEBI" id="CHEBI:456216"/>
        <dbReference type="EC" id="2.7.1.1"/>
    </reaction>
    <physiologicalReaction direction="left-to-right" evidence="9">
        <dbReference type="Rhea" id="RHEA:16126"/>
    </physiologicalReaction>
</comment>
<dbReference type="PANTHER" id="PTHR19443">
    <property type="entry name" value="HEXOKINASE"/>
    <property type="match status" value="1"/>
</dbReference>
<dbReference type="InterPro" id="IPR022673">
    <property type="entry name" value="Hexokinase_C"/>
</dbReference>
<dbReference type="Pfam" id="PF00349">
    <property type="entry name" value="Hexokinase_1"/>
    <property type="match status" value="1"/>
</dbReference>
<reference evidence="12 13" key="1">
    <citation type="submission" date="2018-07" db="EMBL/GenBank/DDBJ databases">
        <title>GABA Modulating Bacteria of the Human Gut Microbiota.</title>
        <authorList>
            <person name="Strandwitz P."/>
            <person name="Kim K.H."/>
            <person name="Terekhova D."/>
            <person name="Liu J.K."/>
            <person name="Sharma A."/>
            <person name="Levering J."/>
            <person name="Mcdonald D."/>
            <person name="Dietrich D."/>
            <person name="Ramadhar T.R."/>
            <person name="Lekbua A."/>
            <person name="Mroue N."/>
            <person name="Liston C."/>
            <person name="Stewart E.J."/>
            <person name="Dubin M.J."/>
            <person name="Zengler K."/>
            <person name="Knight R."/>
            <person name="Gilbert J.A."/>
            <person name="Clardy J."/>
            <person name="Lewis K."/>
        </authorList>
    </citation>
    <scope>NUCLEOTIDE SEQUENCE [LARGE SCALE GENOMIC DNA]</scope>
    <source>
        <strain evidence="12 13">KLE1738</strain>
    </source>
</reference>
<comment type="pathway">
    <text evidence="2">Carbohydrate metabolism.</text>
</comment>
<protein>
    <recommendedName>
        <fullName evidence="14">Hexokinase</fullName>
    </recommendedName>
</protein>
<dbReference type="RefSeq" id="WP_021919994.1">
    <property type="nucleotide sequence ID" value="NZ_CAKXKJ010000003.1"/>
</dbReference>
<evidence type="ECO:0000259" key="11">
    <source>
        <dbReference type="Pfam" id="PF03727"/>
    </source>
</evidence>
<dbReference type="Gene3D" id="3.40.367.20">
    <property type="match status" value="1"/>
</dbReference>
<evidence type="ECO:0000256" key="5">
    <source>
        <dbReference type="ARBA" id="ARBA00022741"/>
    </source>
</evidence>
<organism evidence="12 13">
    <name type="scientific">Evtepia gabavorous</name>
    <dbReference type="NCBI Taxonomy" id="2211183"/>
    <lineage>
        <taxon>Bacteria</taxon>
        <taxon>Bacillati</taxon>
        <taxon>Bacillota</taxon>
        <taxon>Clostridia</taxon>
        <taxon>Eubacteriales</taxon>
        <taxon>Evtepia</taxon>
    </lineage>
</organism>
<dbReference type="GO" id="GO:0001678">
    <property type="term" value="P:intracellular glucose homeostasis"/>
    <property type="evidence" value="ECO:0007669"/>
    <property type="project" value="InterPro"/>
</dbReference>
<keyword evidence="8" id="KW-0324">Glycolysis</keyword>
<keyword evidence="7" id="KW-0067">ATP-binding</keyword>
<evidence type="ECO:0000256" key="4">
    <source>
        <dbReference type="ARBA" id="ARBA00022679"/>
    </source>
</evidence>
<comment type="similarity">
    <text evidence="3">Belongs to the hexokinase family.</text>
</comment>
<evidence type="ECO:0000256" key="2">
    <source>
        <dbReference type="ARBA" id="ARBA00005007"/>
    </source>
</evidence>
<dbReference type="GO" id="GO:0005524">
    <property type="term" value="F:ATP binding"/>
    <property type="evidence" value="ECO:0007669"/>
    <property type="project" value="UniProtKB-KW"/>
</dbReference>